<dbReference type="KEGG" id="vg:80533948"/>
<reference evidence="2" key="1">
    <citation type="journal article" date="2018" name="Virus Genes">
        <title>Genomic characterisation of Cuiaba and Charleville viruses: arboviruses (family Rhabdoviridae, genus Sripuvirus) infecting reptiles and amphibians.</title>
        <authorList>
            <person name="Vasilakis N."/>
            <person name="Tesh R.B."/>
            <person name="Widen S.G."/>
            <person name="Mirchandani D."/>
            <person name="Walker P.J."/>
        </authorList>
    </citation>
    <scope>NUCLEOTIDE SEQUENCE [LARGE SCALE GENOMIC DNA]</scope>
    <source>
        <strain evidence="2">Ch9824</strain>
    </source>
</reference>
<feature type="compositionally biased region" description="Low complexity" evidence="1">
    <location>
        <begin position="45"/>
        <end position="59"/>
    </location>
</feature>
<keyword evidence="3" id="KW-1185">Reference proteome</keyword>
<name>A0A3Q8TND7_9RHAB</name>
<dbReference type="GeneID" id="80533948"/>
<dbReference type="EMBL" id="MH899109">
    <property type="protein sequence ID" value="AZL49334.1"/>
    <property type="molecule type" value="Viral_cRNA"/>
</dbReference>
<dbReference type="RefSeq" id="YP_010796454.1">
    <property type="nucleotide sequence ID" value="NC_076030.1"/>
</dbReference>
<evidence type="ECO:0000313" key="2">
    <source>
        <dbReference type="EMBL" id="AZL49334.1"/>
    </source>
</evidence>
<dbReference type="Proteomes" id="UP000503388">
    <property type="component" value="Segment"/>
</dbReference>
<sequence length="243" mass="26657">MNNLLSCKDKIPKNLLLAAIQVESKNNESSKLFGPQEFQEDSPTESDGGSSSSHKSFTPASPVDARCYTIPGIGLPKTQEELNNRIASLLGAVFETTGLSISGLKVTANSITFHEIEEDELEESERTESGGSSELIKFDSKSPGGTNPFLPAEKSISPIPEVSSMIQDFLAELEAGFYLTSITNKPLYVDRKKLTLTKESILLWETQPGWSKTKILREACKRDKVLRGKLGMVSWTDSLQNDP</sequence>
<gene>
    <name evidence="2" type="primary">P</name>
</gene>
<evidence type="ECO:0000313" key="3">
    <source>
        <dbReference type="Proteomes" id="UP000503388"/>
    </source>
</evidence>
<proteinExistence type="predicted"/>
<accession>A0A3Q8TND7</accession>
<feature type="region of interest" description="Disordered" evidence="1">
    <location>
        <begin position="26"/>
        <end position="61"/>
    </location>
</feature>
<evidence type="ECO:0000256" key="1">
    <source>
        <dbReference type="SAM" id="MobiDB-lite"/>
    </source>
</evidence>
<organism evidence="2">
    <name type="scientific">Charleville virus</name>
    <dbReference type="NCBI Taxonomy" id="318842"/>
    <lineage>
        <taxon>Viruses</taxon>
        <taxon>Riboviria</taxon>
        <taxon>Orthornavirae</taxon>
        <taxon>Negarnaviricota</taxon>
        <taxon>Haploviricotina</taxon>
        <taxon>Monjiviricetes</taxon>
        <taxon>Mononegavirales</taxon>
        <taxon>Rhabdoviridae</taxon>
        <taxon>Alpharhabdovirinae</taxon>
        <taxon>Sripuvirus</taxon>
        <taxon>Sripuvirus charleville</taxon>
    </lineage>
</organism>
<protein>
    <submittedName>
        <fullName evidence="2">Phosphoprotein</fullName>
    </submittedName>
</protein>
<feature type="region of interest" description="Disordered" evidence="1">
    <location>
        <begin position="118"/>
        <end position="145"/>
    </location>
</feature>